<dbReference type="InterPro" id="IPR049128">
    <property type="entry name" value="Pop8-like_dom"/>
</dbReference>
<dbReference type="InterPro" id="IPR038085">
    <property type="entry name" value="Rnp2-like_sf"/>
</dbReference>
<dbReference type="OrthoDB" id="3265020at2759"/>
<dbReference type="Proteomes" id="UP000188533">
    <property type="component" value="Unassembled WGS sequence"/>
</dbReference>
<comment type="caution">
    <text evidence="3">The sequence shown here is derived from an EMBL/GenBank/DDBJ whole genome shotgun (WGS) entry which is preliminary data.</text>
</comment>
<keyword evidence="1" id="KW-0819">tRNA processing</keyword>
<evidence type="ECO:0000256" key="1">
    <source>
        <dbReference type="ARBA" id="ARBA00022694"/>
    </source>
</evidence>
<dbReference type="Pfam" id="PF20976">
    <property type="entry name" value="Pop8"/>
    <property type="match status" value="1"/>
</dbReference>
<dbReference type="AlphaFoldDB" id="A0A1Q3EHS3"/>
<protein>
    <recommendedName>
        <fullName evidence="2">Ribonucleases P/MRP subunit Pop8-like domain-containing protein</fullName>
    </recommendedName>
</protein>
<organism evidence="3 4">
    <name type="scientific">Lentinula edodes</name>
    <name type="common">Shiitake mushroom</name>
    <name type="synonym">Lentinus edodes</name>
    <dbReference type="NCBI Taxonomy" id="5353"/>
    <lineage>
        <taxon>Eukaryota</taxon>
        <taxon>Fungi</taxon>
        <taxon>Dikarya</taxon>
        <taxon>Basidiomycota</taxon>
        <taxon>Agaricomycotina</taxon>
        <taxon>Agaricomycetes</taxon>
        <taxon>Agaricomycetidae</taxon>
        <taxon>Agaricales</taxon>
        <taxon>Marasmiineae</taxon>
        <taxon>Omphalotaceae</taxon>
        <taxon>Lentinula</taxon>
    </lineage>
</organism>
<dbReference type="GO" id="GO:0008033">
    <property type="term" value="P:tRNA processing"/>
    <property type="evidence" value="ECO:0007669"/>
    <property type="project" value="UniProtKB-KW"/>
</dbReference>
<dbReference type="SUPFAM" id="SSF160350">
    <property type="entry name" value="Rnp2-like"/>
    <property type="match status" value="1"/>
</dbReference>
<name>A0A1Q3EHS3_LENED</name>
<evidence type="ECO:0000259" key="2">
    <source>
        <dbReference type="Pfam" id="PF20976"/>
    </source>
</evidence>
<dbReference type="GO" id="GO:1902555">
    <property type="term" value="C:endoribonuclease complex"/>
    <property type="evidence" value="ECO:0007669"/>
    <property type="project" value="UniProtKB-ARBA"/>
</dbReference>
<dbReference type="GO" id="GO:1990904">
    <property type="term" value="C:ribonucleoprotein complex"/>
    <property type="evidence" value="ECO:0007669"/>
    <property type="project" value="UniProtKB-ARBA"/>
</dbReference>
<proteinExistence type="predicted"/>
<sequence>MLTSSYHYLRFELQPKVTSEISIRQNIHQALLDSFGITGGSIHLDILWVSDDGLETVVRVDSRDARKVLAAATSSSSPKFQLVKESPFLPSLLARDMIL</sequence>
<evidence type="ECO:0000313" key="4">
    <source>
        <dbReference type="Proteomes" id="UP000188533"/>
    </source>
</evidence>
<dbReference type="EMBL" id="BDGU01000347">
    <property type="protein sequence ID" value="GAW06736.1"/>
    <property type="molecule type" value="Genomic_DNA"/>
</dbReference>
<gene>
    <name evidence="3" type="ORF">LENED_008681</name>
</gene>
<evidence type="ECO:0000313" key="3">
    <source>
        <dbReference type="EMBL" id="GAW06736.1"/>
    </source>
</evidence>
<reference evidence="3 4" key="1">
    <citation type="submission" date="2016-08" db="EMBL/GenBank/DDBJ databases">
        <authorList>
            <consortium name="Lentinula edodes genome sequencing consortium"/>
            <person name="Sakamoto Y."/>
            <person name="Nakade K."/>
            <person name="Sato S."/>
            <person name="Yoshida Y."/>
            <person name="Miyazaki K."/>
            <person name="Natsume S."/>
            <person name="Konno N."/>
        </authorList>
    </citation>
    <scope>NUCLEOTIDE SEQUENCE [LARGE SCALE GENOMIC DNA]</scope>
    <source>
        <strain evidence="3 4">NBRC 111202</strain>
    </source>
</reference>
<accession>A0A1Q3EHS3</accession>
<feature type="domain" description="Ribonucleases P/MRP subunit Pop8-like" evidence="2">
    <location>
        <begin position="18"/>
        <end position="73"/>
    </location>
</feature>
<reference evidence="3 4" key="2">
    <citation type="submission" date="2017-02" db="EMBL/GenBank/DDBJ databases">
        <title>A genome survey and senescence transcriptome analysis in Lentinula edodes.</title>
        <authorList>
            <person name="Sakamoto Y."/>
            <person name="Nakade K."/>
            <person name="Sato S."/>
            <person name="Yoshida Y."/>
            <person name="Miyazaki K."/>
            <person name="Natsume S."/>
            <person name="Konno N."/>
        </authorList>
    </citation>
    <scope>NUCLEOTIDE SEQUENCE [LARGE SCALE GENOMIC DNA]</scope>
    <source>
        <strain evidence="3 4">NBRC 111202</strain>
    </source>
</reference>
<keyword evidence="4" id="KW-1185">Reference proteome</keyword>